<evidence type="ECO:0000313" key="3">
    <source>
        <dbReference type="Proteomes" id="UP000235965"/>
    </source>
</evidence>
<dbReference type="Pfam" id="PF03184">
    <property type="entry name" value="DDE_1"/>
    <property type="match status" value="1"/>
</dbReference>
<dbReference type="AlphaFoldDB" id="A0A2J7RKG6"/>
<reference evidence="2 3" key="1">
    <citation type="submission" date="2017-12" db="EMBL/GenBank/DDBJ databases">
        <title>Hemimetabolous genomes reveal molecular basis of termite eusociality.</title>
        <authorList>
            <person name="Harrison M.C."/>
            <person name="Jongepier E."/>
            <person name="Robertson H.M."/>
            <person name="Arning N."/>
            <person name="Bitard-Feildel T."/>
            <person name="Chao H."/>
            <person name="Childers C.P."/>
            <person name="Dinh H."/>
            <person name="Doddapaneni H."/>
            <person name="Dugan S."/>
            <person name="Gowin J."/>
            <person name="Greiner C."/>
            <person name="Han Y."/>
            <person name="Hu H."/>
            <person name="Hughes D.S.T."/>
            <person name="Huylmans A.-K."/>
            <person name="Kemena C."/>
            <person name="Kremer L.P.M."/>
            <person name="Lee S.L."/>
            <person name="Lopez-Ezquerra A."/>
            <person name="Mallet L."/>
            <person name="Monroy-Kuhn J.M."/>
            <person name="Moser A."/>
            <person name="Murali S.C."/>
            <person name="Muzny D.M."/>
            <person name="Otani S."/>
            <person name="Piulachs M.-D."/>
            <person name="Poelchau M."/>
            <person name="Qu J."/>
            <person name="Schaub F."/>
            <person name="Wada-Katsumata A."/>
            <person name="Worley K.C."/>
            <person name="Xie Q."/>
            <person name="Ylla G."/>
            <person name="Poulsen M."/>
            <person name="Gibbs R.A."/>
            <person name="Schal C."/>
            <person name="Richards S."/>
            <person name="Belles X."/>
            <person name="Korb J."/>
            <person name="Bornberg-Bauer E."/>
        </authorList>
    </citation>
    <scope>NUCLEOTIDE SEQUENCE [LARGE SCALE GENOMIC DNA]</scope>
    <source>
        <tissue evidence="2">Whole body</tissue>
    </source>
</reference>
<dbReference type="InParanoid" id="A0A2J7RKG6"/>
<comment type="caution">
    <text evidence="2">The sequence shown here is derived from an EMBL/GenBank/DDBJ whole genome shotgun (WGS) entry which is preliminary data.</text>
</comment>
<protein>
    <recommendedName>
        <fullName evidence="1">DDE-1 domain-containing protein</fullName>
    </recommendedName>
</protein>
<dbReference type="EMBL" id="NEVH01002729">
    <property type="protein sequence ID" value="PNF41338.1"/>
    <property type="molecule type" value="Genomic_DNA"/>
</dbReference>
<proteinExistence type="predicted"/>
<evidence type="ECO:0000259" key="1">
    <source>
        <dbReference type="Pfam" id="PF03184"/>
    </source>
</evidence>
<sequence>MNLPLHVLLVMINTPAHPPDLQDDLLEEFKFIKIQFLPPNTTPLLQPMDQQVISNFKKLYTISLFERCFEGFEIVPVEPVVNKIASLAKIMGLEVDNNDIDELVKKHSQELTTDELMELHCVSQQEVVEESLSEEEEEEEVGFEIVPVEPVVNKIVSLAKIMGLEVDNNDIDELVKKHSQELTTDELMELHCVSQQEVVEESLSEEEEEEEVGFEIVPVEPVVNKIASLAKIMGLEVDNNDIDELVKKHSQELTTDELMELHCVSQQEVVEESLSEEEEEEEVVTAKQQSSGAIREILKVLETVAQYIEKHHPNKAVAMRATNLFNGNAVSHFHQILKRQQKQISLDSFLVKKN</sequence>
<evidence type="ECO:0000313" key="2">
    <source>
        <dbReference type="EMBL" id="PNF41338.1"/>
    </source>
</evidence>
<dbReference type="InterPro" id="IPR004875">
    <property type="entry name" value="DDE_SF_endonuclease_dom"/>
</dbReference>
<accession>A0A2J7RKG6</accession>
<dbReference type="GO" id="GO:0003676">
    <property type="term" value="F:nucleic acid binding"/>
    <property type="evidence" value="ECO:0007669"/>
    <property type="project" value="InterPro"/>
</dbReference>
<dbReference type="STRING" id="105785.A0A2J7RKG6"/>
<name>A0A2J7RKG6_9NEOP</name>
<dbReference type="Proteomes" id="UP000235965">
    <property type="component" value="Unassembled WGS sequence"/>
</dbReference>
<gene>
    <name evidence="2" type="ORF">B7P43_G16757</name>
</gene>
<organism evidence="2 3">
    <name type="scientific">Cryptotermes secundus</name>
    <dbReference type="NCBI Taxonomy" id="105785"/>
    <lineage>
        <taxon>Eukaryota</taxon>
        <taxon>Metazoa</taxon>
        <taxon>Ecdysozoa</taxon>
        <taxon>Arthropoda</taxon>
        <taxon>Hexapoda</taxon>
        <taxon>Insecta</taxon>
        <taxon>Pterygota</taxon>
        <taxon>Neoptera</taxon>
        <taxon>Polyneoptera</taxon>
        <taxon>Dictyoptera</taxon>
        <taxon>Blattodea</taxon>
        <taxon>Blattoidea</taxon>
        <taxon>Termitoidae</taxon>
        <taxon>Kalotermitidae</taxon>
        <taxon>Cryptotermitinae</taxon>
        <taxon>Cryptotermes</taxon>
    </lineage>
</organism>
<feature type="domain" description="DDE-1" evidence="1">
    <location>
        <begin position="6"/>
        <end position="68"/>
    </location>
</feature>
<keyword evidence="3" id="KW-1185">Reference proteome</keyword>